<evidence type="ECO:0000256" key="2">
    <source>
        <dbReference type="ARBA" id="ARBA00022737"/>
    </source>
</evidence>
<dbReference type="RefSeq" id="XP_022328958.1">
    <property type="nucleotide sequence ID" value="XM_022473250.1"/>
</dbReference>
<gene>
    <name evidence="4" type="primary">LOC111127920</name>
</gene>
<dbReference type="InterPro" id="IPR032675">
    <property type="entry name" value="LRR_dom_sf"/>
</dbReference>
<reference evidence="4" key="1">
    <citation type="submission" date="2025-08" db="UniProtKB">
        <authorList>
            <consortium name="RefSeq"/>
        </authorList>
    </citation>
    <scope>IDENTIFICATION</scope>
    <source>
        <tissue evidence="4">Whole sample</tissue>
    </source>
</reference>
<dbReference type="Proteomes" id="UP000694844">
    <property type="component" value="Chromosome 4"/>
</dbReference>
<dbReference type="OrthoDB" id="17912at2759"/>
<dbReference type="InterPro" id="IPR050216">
    <property type="entry name" value="LRR_domain-containing"/>
</dbReference>
<dbReference type="Pfam" id="PF13855">
    <property type="entry name" value="LRR_8"/>
    <property type="match status" value="1"/>
</dbReference>
<name>A0A8B8DMG4_CRAVI</name>
<evidence type="ECO:0000256" key="1">
    <source>
        <dbReference type="ARBA" id="ARBA00022614"/>
    </source>
</evidence>
<dbReference type="InterPro" id="IPR001611">
    <property type="entry name" value="Leu-rich_rpt"/>
</dbReference>
<dbReference type="PANTHER" id="PTHR48051">
    <property type="match status" value="1"/>
</dbReference>
<sequence>MAEVFHGFELLLLKKFDKHPEQWRDLKQKLSNKENDDQSYTYVDLLMMGNIPQSMWFLSVALHNRPKYLLQLIQQDLEREKLGNIRRPGETLLKTYLNTYNFTEFHLDSIFKYGEDNTLPKEIFKCPNVKLLSLKYNCLDKIPVDIGRMKNLRFLALTNNKLQVQSIPYSLTFCRKLKTLMLDNNLLDALPGFLLKMPAIRTVHRHGNHNYFKSTFMWYHTDVGYRIIPSEGAHIDSERNPKSLQFWAAKSVIGMKMDFFVDPSVSVILQEYLSDIYYQFKVCHYCNKASFRHQPGFKVITFKNPYLGNTCVPFQHWACTISCAVALEVPARQEQIAAATHLDDLYEEYIEECQNMFYDVHARQSALCGCICTSPPPTIRSPPSTSNHSNRTCTVS</sequence>
<accession>A0A8B8DMG4</accession>
<dbReference type="SUPFAM" id="SSF52058">
    <property type="entry name" value="L domain-like"/>
    <property type="match status" value="1"/>
</dbReference>
<keyword evidence="1" id="KW-0433">Leucine-rich repeat</keyword>
<dbReference type="Gene3D" id="3.80.10.10">
    <property type="entry name" value="Ribonuclease Inhibitor"/>
    <property type="match status" value="1"/>
</dbReference>
<dbReference type="AlphaFoldDB" id="A0A8B8DMG4"/>
<keyword evidence="2" id="KW-0677">Repeat</keyword>
<dbReference type="GO" id="GO:0005737">
    <property type="term" value="C:cytoplasm"/>
    <property type="evidence" value="ECO:0007669"/>
    <property type="project" value="TreeGrafter"/>
</dbReference>
<proteinExistence type="predicted"/>
<dbReference type="KEGG" id="cvn:111127920"/>
<dbReference type="GeneID" id="111127920"/>
<evidence type="ECO:0000313" key="4">
    <source>
        <dbReference type="RefSeq" id="XP_022328958.1"/>
    </source>
</evidence>
<evidence type="ECO:0000313" key="3">
    <source>
        <dbReference type="Proteomes" id="UP000694844"/>
    </source>
</evidence>
<keyword evidence="3" id="KW-1185">Reference proteome</keyword>
<protein>
    <submittedName>
        <fullName evidence="4">Uncharacterized protein LOC111127920</fullName>
    </submittedName>
</protein>
<dbReference type="PANTHER" id="PTHR48051:SF1">
    <property type="entry name" value="RAS SUPPRESSOR PROTEIN 1"/>
    <property type="match status" value="1"/>
</dbReference>
<organism evidence="3 4">
    <name type="scientific">Crassostrea virginica</name>
    <name type="common">Eastern oyster</name>
    <dbReference type="NCBI Taxonomy" id="6565"/>
    <lineage>
        <taxon>Eukaryota</taxon>
        <taxon>Metazoa</taxon>
        <taxon>Spiralia</taxon>
        <taxon>Lophotrochozoa</taxon>
        <taxon>Mollusca</taxon>
        <taxon>Bivalvia</taxon>
        <taxon>Autobranchia</taxon>
        <taxon>Pteriomorphia</taxon>
        <taxon>Ostreida</taxon>
        <taxon>Ostreoidea</taxon>
        <taxon>Ostreidae</taxon>
        <taxon>Crassostrea</taxon>
    </lineage>
</organism>